<dbReference type="GO" id="GO:0036297">
    <property type="term" value="P:interstrand cross-link repair"/>
    <property type="evidence" value="ECO:0007669"/>
    <property type="project" value="TreeGrafter"/>
</dbReference>
<comment type="caution">
    <text evidence="6">The sequence shown here is derived from an EMBL/GenBank/DDBJ whole genome shotgun (WGS) entry which is preliminary data.</text>
</comment>
<feature type="domain" description="Helicase C-terminal" evidence="5">
    <location>
        <begin position="521"/>
        <end position="678"/>
    </location>
</feature>
<evidence type="ECO:0000313" key="7">
    <source>
        <dbReference type="Proteomes" id="UP001362999"/>
    </source>
</evidence>
<name>A0AAW0BD69_9AGAR</name>
<dbReference type="InterPro" id="IPR014001">
    <property type="entry name" value="Helicase_ATP-bd"/>
</dbReference>
<dbReference type="PROSITE" id="PS51192">
    <property type="entry name" value="HELICASE_ATP_BIND_1"/>
    <property type="match status" value="1"/>
</dbReference>
<dbReference type="InterPro" id="IPR036390">
    <property type="entry name" value="WH_DNA-bd_sf"/>
</dbReference>
<evidence type="ECO:0000256" key="3">
    <source>
        <dbReference type="SAM" id="MobiDB-lite"/>
    </source>
</evidence>
<dbReference type="GO" id="GO:0005634">
    <property type="term" value="C:nucleus"/>
    <property type="evidence" value="ECO:0007669"/>
    <property type="project" value="TreeGrafter"/>
</dbReference>
<keyword evidence="7" id="KW-1185">Reference proteome</keyword>
<dbReference type="Pfam" id="PF22982">
    <property type="entry name" value="WHD_HRQ1"/>
    <property type="match status" value="1"/>
</dbReference>
<dbReference type="Gene3D" id="3.40.50.300">
    <property type="entry name" value="P-loop containing nucleotide triphosphate hydrolases"/>
    <property type="match status" value="2"/>
</dbReference>
<evidence type="ECO:0000313" key="6">
    <source>
        <dbReference type="EMBL" id="KAK7023897.1"/>
    </source>
</evidence>
<evidence type="ECO:0000256" key="1">
    <source>
        <dbReference type="ARBA" id="ARBA00022741"/>
    </source>
</evidence>
<dbReference type="InterPro" id="IPR011545">
    <property type="entry name" value="DEAD/DEAH_box_helicase_dom"/>
</dbReference>
<feature type="region of interest" description="Disordered" evidence="3">
    <location>
        <begin position="1"/>
        <end position="30"/>
    </location>
</feature>
<gene>
    <name evidence="6" type="ORF">R3P38DRAFT_2954787</name>
</gene>
<dbReference type="SMART" id="SM00487">
    <property type="entry name" value="DEXDc"/>
    <property type="match status" value="1"/>
</dbReference>
<dbReference type="PROSITE" id="PS51194">
    <property type="entry name" value="HELICASE_CTER"/>
    <property type="match status" value="1"/>
</dbReference>
<dbReference type="InterPro" id="IPR055227">
    <property type="entry name" value="HRQ1_WHD"/>
</dbReference>
<dbReference type="Proteomes" id="UP001362999">
    <property type="component" value="Unassembled WGS sequence"/>
</dbReference>
<evidence type="ECO:0000259" key="5">
    <source>
        <dbReference type="PROSITE" id="PS51194"/>
    </source>
</evidence>
<keyword evidence="1" id="KW-0547">Nucleotide-binding</keyword>
<protein>
    <submittedName>
        <fullName evidence="6">DEAD/H helicase</fullName>
    </submittedName>
</protein>
<dbReference type="EMBL" id="JAWWNJ010000035">
    <property type="protein sequence ID" value="KAK7023897.1"/>
    <property type="molecule type" value="Genomic_DNA"/>
</dbReference>
<dbReference type="GO" id="GO:0005524">
    <property type="term" value="F:ATP binding"/>
    <property type="evidence" value="ECO:0007669"/>
    <property type="project" value="UniProtKB-KW"/>
</dbReference>
<evidence type="ECO:0000256" key="2">
    <source>
        <dbReference type="ARBA" id="ARBA00022840"/>
    </source>
</evidence>
<dbReference type="Pfam" id="PF09369">
    <property type="entry name" value="MZB"/>
    <property type="match status" value="1"/>
</dbReference>
<dbReference type="InterPro" id="IPR027417">
    <property type="entry name" value="P-loop_NTPase"/>
</dbReference>
<accession>A0AAW0BD69</accession>
<dbReference type="CDD" id="cd17923">
    <property type="entry name" value="DEXHc_Hrq1-like"/>
    <property type="match status" value="1"/>
</dbReference>
<dbReference type="Pfam" id="PF08839">
    <property type="entry name" value="CDT1"/>
    <property type="match status" value="1"/>
</dbReference>
<dbReference type="Pfam" id="PF00270">
    <property type="entry name" value="DEAD"/>
    <property type="match status" value="1"/>
</dbReference>
<keyword evidence="2" id="KW-0067">ATP-binding</keyword>
<dbReference type="InterPro" id="IPR001650">
    <property type="entry name" value="Helicase_C-like"/>
</dbReference>
<dbReference type="GO" id="GO:0003676">
    <property type="term" value="F:nucleic acid binding"/>
    <property type="evidence" value="ECO:0007669"/>
    <property type="project" value="InterPro"/>
</dbReference>
<dbReference type="AlphaFoldDB" id="A0AAW0BD69"/>
<dbReference type="SUPFAM" id="SSF46785">
    <property type="entry name" value="Winged helix' DNA-binding domain"/>
    <property type="match status" value="1"/>
</dbReference>
<keyword evidence="6" id="KW-0378">Hydrolase</keyword>
<dbReference type="CDD" id="cd18797">
    <property type="entry name" value="SF2_C_Hrq"/>
    <property type="match status" value="1"/>
</dbReference>
<dbReference type="GO" id="GO:0043138">
    <property type="term" value="F:3'-5' DNA helicase activity"/>
    <property type="evidence" value="ECO:0007669"/>
    <property type="project" value="TreeGrafter"/>
</dbReference>
<dbReference type="SMART" id="SM00490">
    <property type="entry name" value="HELICc"/>
    <property type="match status" value="1"/>
</dbReference>
<dbReference type="PANTHER" id="PTHR47957">
    <property type="entry name" value="ATP-DEPENDENT HELICASE HRQ1"/>
    <property type="match status" value="1"/>
</dbReference>
<dbReference type="InterPro" id="IPR018973">
    <property type="entry name" value="MZB"/>
</dbReference>
<reference evidence="6 7" key="1">
    <citation type="journal article" date="2024" name="J Genomics">
        <title>Draft genome sequencing and assembly of Favolaschia claudopus CIRM-BRFM 2984 isolated from oak limbs.</title>
        <authorList>
            <person name="Navarro D."/>
            <person name="Drula E."/>
            <person name="Chaduli D."/>
            <person name="Cazenave R."/>
            <person name="Ahrendt S."/>
            <person name="Wang J."/>
            <person name="Lipzen A."/>
            <person name="Daum C."/>
            <person name="Barry K."/>
            <person name="Grigoriev I.V."/>
            <person name="Favel A."/>
            <person name="Rosso M.N."/>
            <person name="Martin F."/>
        </authorList>
    </citation>
    <scope>NUCLEOTIDE SEQUENCE [LARGE SCALE GENOMIC DNA]</scope>
    <source>
        <strain evidence="6 7">CIRM-BRFM 2984</strain>
    </source>
</reference>
<evidence type="ECO:0000259" key="4">
    <source>
        <dbReference type="PROSITE" id="PS51192"/>
    </source>
</evidence>
<sequence>MPPKSEAGGKRKAASCEVGGSSRRKSVKKTRTEDTEVVWPEYFHDLFKVYKALNTVLAFVSSRKQLATSFNTLRTSVENLLKRPLDLESVAELKTLLPELIKFAYVPRNELLVHDVSQSSPASARADFQLPNRLDPYEERKEDHVLVLEFVDKSNGKKIDDTEQMLTAPPSLTPAAMKKLIEKRNQRFSEAVNELILATAAEDDPVTLLKAAAREHIPVDPFKPETWPKATVPEPSNRQDIATILQELEEQDWYSDQIVERRTVEAKAGQIGTLDSPLSATITQALQQSRNISSLYSHQATAINAINNGKNVIVSTATASGKSVIYQVPVLRFLEANRASTAILVYPTKALAQDQRTALEHLIASCPGLEHLVVANYDGDTPQEQRASIRETASVIFTNFDLIHASILPHEDLWRSFLKNLKVFAVDELHYYSGLLGSHVAQILRRFRRLLVALGNRRVTFVSCSATIANPSLHMQRLTGIDPADIEVVVEDGAPSAVKEFVIWNPPSNAETDRHVSPMSEAVALAIFLMQRGVRIILFCKIRKVCELTMKHLRLELAKIGRLDILERVSAYRGGYSKQDRRRIEQDAFTGHLLGIVATNALELGIDLSVIDGVIILGFPGTVASLRQQAGRAGRRGRDSLALYVPQHLPVDQYYVKNSEKLFAGPVNDLIVDLDNSILLEAHLQCAAQEMPICRADSAFFGPLMQQLCDTHLRIDNDGWYHTHPKFLPFPAKHIHIRGVQDDVYAVVDVSSPNQPHLLEEVELSRAMFETYEGGVFIHQGLTYIVKNVSHDTRMAKVIRADVNYSTSPRDYTNIDAIQTYRIKEIKDSPHRAYYGRVDVRVVVFGFFKIRGTSILDTVDLDNDPWERETTGFWIDVPASTLDLLRVKQFRPAAAIHSAAHALLNRFVLKDVKTECKAPEKENKQEASSRKRPGRLIFYDAIGLGGGVGAKAFDNVHELLTNAEHQISNCACEEGCTECIYSGDCKERNEVSSKLGALLVLRGVLGLPVDSNEVPIQKEMEMGHDTIIEPTGVGVLEGVRVERADT</sequence>
<dbReference type="Pfam" id="PF00271">
    <property type="entry name" value="Helicase_C"/>
    <property type="match status" value="1"/>
</dbReference>
<organism evidence="6 7">
    <name type="scientific">Favolaschia claudopus</name>
    <dbReference type="NCBI Taxonomy" id="2862362"/>
    <lineage>
        <taxon>Eukaryota</taxon>
        <taxon>Fungi</taxon>
        <taxon>Dikarya</taxon>
        <taxon>Basidiomycota</taxon>
        <taxon>Agaricomycotina</taxon>
        <taxon>Agaricomycetes</taxon>
        <taxon>Agaricomycetidae</taxon>
        <taxon>Agaricales</taxon>
        <taxon>Marasmiineae</taxon>
        <taxon>Mycenaceae</taxon>
        <taxon>Favolaschia</taxon>
    </lineage>
</organism>
<proteinExistence type="predicted"/>
<dbReference type="SUPFAM" id="SSF52540">
    <property type="entry name" value="P-loop containing nucleoside triphosphate hydrolases"/>
    <property type="match status" value="1"/>
</dbReference>
<dbReference type="PANTHER" id="PTHR47957:SF3">
    <property type="entry name" value="ATP-DEPENDENT HELICASE HRQ1"/>
    <property type="match status" value="1"/>
</dbReference>
<dbReference type="InterPro" id="IPR014939">
    <property type="entry name" value="CDT1_Gemini-bd-like"/>
</dbReference>
<feature type="domain" description="Helicase ATP-binding" evidence="4">
    <location>
        <begin position="303"/>
        <end position="486"/>
    </location>
</feature>
<keyword evidence="6" id="KW-0347">Helicase</keyword>
<dbReference type="GO" id="GO:0006289">
    <property type="term" value="P:nucleotide-excision repair"/>
    <property type="evidence" value="ECO:0007669"/>
    <property type="project" value="TreeGrafter"/>
</dbReference>